<proteinExistence type="predicted"/>
<evidence type="ECO:0000256" key="2">
    <source>
        <dbReference type="SAM" id="Phobius"/>
    </source>
</evidence>
<feature type="transmembrane region" description="Helical" evidence="2">
    <location>
        <begin position="83"/>
        <end position="107"/>
    </location>
</feature>
<dbReference type="AlphaFoldDB" id="A0AAD9JPP9"/>
<dbReference type="PROSITE" id="PS50011">
    <property type="entry name" value="PROTEIN_KINASE_DOM"/>
    <property type="match status" value="1"/>
</dbReference>
<dbReference type="Pfam" id="PF07714">
    <property type="entry name" value="PK_Tyr_Ser-Thr"/>
    <property type="match status" value="1"/>
</dbReference>
<dbReference type="SUPFAM" id="SSF56112">
    <property type="entry name" value="Protein kinase-like (PK-like)"/>
    <property type="match status" value="1"/>
</dbReference>
<protein>
    <recommendedName>
        <fullName evidence="3">Protein kinase domain-containing protein</fullName>
    </recommendedName>
</protein>
<feature type="region of interest" description="Disordered" evidence="1">
    <location>
        <begin position="640"/>
        <end position="781"/>
    </location>
</feature>
<feature type="region of interest" description="Disordered" evidence="1">
    <location>
        <begin position="1027"/>
        <end position="1078"/>
    </location>
</feature>
<feature type="compositionally biased region" description="Basic and acidic residues" evidence="1">
    <location>
        <begin position="1035"/>
        <end position="1046"/>
    </location>
</feature>
<feature type="compositionally biased region" description="Basic and acidic residues" evidence="1">
    <location>
        <begin position="1122"/>
        <end position="1133"/>
    </location>
</feature>
<comment type="caution">
    <text evidence="4">The sequence shown here is derived from an EMBL/GenBank/DDBJ whole genome shotgun (WGS) entry which is preliminary data.</text>
</comment>
<dbReference type="Gene3D" id="1.10.510.10">
    <property type="entry name" value="Transferase(Phosphotransferase) domain 1"/>
    <property type="match status" value="1"/>
</dbReference>
<dbReference type="GO" id="GO:0050793">
    <property type="term" value="P:regulation of developmental process"/>
    <property type="evidence" value="ECO:0007669"/>
    <property type="project" value="TreeGrafter"/>
</dbReference>
<feature type="compositionally biased region" description="Polar residues" evidence="1">
    <location>
        <begin position="747"/>
        <end position="781"/>
    </location>
</feature>
<dbReference type="Proteomes" id="UP001208570">
    <property type="component" value="Unassembled WGS sequence"/>
</dbReference>
<evidence type="ECO:0000256" key="1">
    <source>
        <dbReference type="SAM" id="MobiDB-lite"/>
    </source>
</evidence>
<dbReference type="InterPro" id="IPR001245">
    <property type="entry name" value="Ser-Thr/Tyr_kinase_cat_dom"/>
</dbReference>
<feature type="transmembrane region" description="Helical" evidence="2">
    <location>
        <begin position="128"/>
        <end position="156"/>
    </location>
</feature>
<feature type="transmembrane region" description="Helical" evidence="2">
    <location>
        <begin position="46"/>
        <end position="71"/>
    </location>
</feature>
<gene>
    <name evidence="4" type="ORF">LSH36_208g01060</name>
</gene>
<dbReference type="InterPro" id="IPR052015">
    <property type="entry name" value="GDT_regulator"/>
</dbReference>
<keyword evidence="2" id="KW-0472">Membrane</keyword>
<evidence type="ECO:0000313" key="4">
    <source>
        <dbReference type="EMBL" id="KAK2156636.1"/>
    </source>
</evidence>
<feature type="transmembrane region" description="Helical" evidence="2">
    <location>
        <begin position="6"/>
        <end position="34"/>
    </location>
</feature>
<dbReference type="GO" id="GO:0004672">
    <property type="term" value="F:protein kinase activity"/>
    <property type="evidence" value="ECO:0007669"/>
    <property type="project" value="InterPro"/>
</dbReference>
<dbReference type="EMBL" id="JAODUP010000208">
    <property type="protein sequence ID" value="KAK2156636.1"/>
    <property type="molecule type" value="Genomic_DNA"/>
</dbReference>
<keyword evidence="5" id="KW-1185">Reference proteome</keyword>
<feature type="compositionally biased region" description="Polar residues" evidence="1">
    <location>
        <begin position="680"/>
        <end position="689"/>
    </location>
</feature>
<dbReference type="InterPro" id="IPR000719">
    <property type="entry name" value="Prot_kinase_dom"/>
</dbReference>
<feature type="transmembrane region" description="Helical" evidence="2">
    <location>
        <begin position="262"/>
        <end position="285"/>
    </location>
</feature>
<feature type="region of interest" description="Disordered" evidence="1">
    <location>
        <begin position="1115"/>
        <end position="1136"/>
    </location>
</feature>
<dbReference type="InterPro" id="IPR011009">
    <property type="entry name" value="Kinase-like_dom_sf"/>
</dbReference>
<evidence type="ECO:0000259" key="3">
    <source>
        <dbReference type="PROSITE" id="PS50011"/>
    </source>
</evidence>
<accession>A0AAD9JPP9</accession>
<sequence>MAESELLIGLSYALCVLSGIGILLSVVMSILIVVHKQLAKRCSMKYVRHGTLLMILANIIANVGNILVMLWNGAKDRLYCEAGGFLFMFGILESVWILLICTICLTIQMRTTLIGENPLAKLRERWNVPIFLLSVLLKAVIIAMLTFLGLTKIGFFAGQSSSCRILITLGTGSWQYSAMVVGVAWAAVIPATVISVLNVFMNESRTNPLCRNRKISGTPGKFCRWIAILNLMTSLLWSFVLMVATVVVFSGEGVFDGNYVDIALGYSVTLAGIASSVVAIVVLVLSRRWRHCQLTEVNGRDVLFCGEPPHSLVSLTKLPNQKDDISRYLVHWFGHERTLFSGVMKVYQPASVNRWHSEVTAVAKVTTANHPNIARYLWELSRNNFAPEICTFTGDLLSPECSIICMQHYPHGTLGGYLKTRSHMTEVGLYKVTLDVARGLGFIHQNHLVHNALTTETIYMSSLAGKVGLRAVIGDFEKSYEVSENTLRKSPLMLDRSQILDSCSLGSLYSISQQLDMDDNKFAPDIRSFGMVVLEMLMALGEFDEHSDIGIHYRKRDWRRNSAYDNTSVSSVDGHRAPARRPVSLPQQFIAAKQNHMRGSDSDLPRRHAGKECDCSPRVTDIRAIKCRSLEATPIQLAGVSGACGGVGDSRPIDVPGGGEGRGRSAFTSLKVNKGKGGEQSPSRPSTSRTAEHVTTRTRRKSEVQNRNLPPLPPKNIKSPRRYRSTNQRLAYNLPPHDQASPPSMKLAQSDTDTALSVSIGGDTSDSQSNPNCDLSPASDQDFYSLSVGSLGSFETIYEDEERNTSKSEHNTSLGRTGRTVISKPPVLKRKMADGDLQKRRYSISSANDSVFSVDSGIGSYSSDTYSELSAQLYGQRTWMDTHRGGARRLESPDIGSVLLVRKKPCSRHHPAPADRHHSAERCTYTHQSCYGNSCPTDSSLSNSDTLSSDDPTYEMISSLNRPDVPSKFENRVQQLAPKMTEVDGAIFGDPLSAAHPAIRQQYRYAVPRLGISAVLARRLSDVSVSSLTSSSTHRSQDVGEPKDNAKAANRSKSRLNSAIRATMTCPGDPSPTDKGETLSSSVLSIIQDSKMLLDQASGNPSAKLVTPKAFPDACTAPSHRIRSEPKTRKPSPDHNSIAKLLDAAHLDPKEKGRLLNMMKLINGNDKLGVIGKQMMTLFSECWIEEPVPSADELFQRLNLVLPSAAV</sequence>
<feature type="transmembrane region" description="Helical" evidence="2">
    <location>
        <begin position="222"/>
        <end position="250"/>
    </location>
</feature>
<dbReference type="PANTHER" id="PTHR47774">
    <property type="entry name" value="GROWTH-DIFFERENTIATION TRANSITION PROTEIN 5-RELATED"/>
    <property type="match status" value="1"/>
</dbReference>
<feature type="region of interest" description="Disordered" evidence="1">
    <location>
        <begin position="797"/>
        <end position="819"/>
    </location>
</feature>
<evidence type="ECO:0000313" key="5">
    <source>
        <dbReference type="Proteomes" id="UP001208570"/>
    </source>
</evidence>
<feature type="domain" description="Protein kinase" evidence="3">
    <location>
        <begin position="244"/>
        <end position="597"/>
    </location>
</feature>
<keyword evidence="2" id="KW-1133">Transmembrane helix</keyword>
<dbReference type="GO" id="GO:0005524">
    <property type="term" value="F:ATP binding"/>
    <property type="evidence" value="ECO:0007669"/>
    <property type="project" value="InterPro"/>
</dbReference>
<name>A0AAD9JPP9_9ANNE</name>
<dbReference type="PANTHER" id="PTHR47774:SF1">
    <property type="entry name" value="GROWTH-DIFFERENTIATION TRANSITION PROTEIN 5-RELATED"/>
    <property type="match status" value="1"/>
</dbReference>
<feature type="transmembrane region" description="Helical" evidence="2">
    <location>
        <begin position="176"/>
        <end position="201"/>
    </location>
</feature>
<organism evidence="4 5">
    <name type="scientific">Paralvinella palmiformis</name>
    <dbReference type="NCBI Taxonomy" id="53620"/>
    <lineage>
        <taxon>Eukaryota</taxon>
        <taxon>Metazoa</taxon>
        <taxon>Spiralia</taxon>
        <taxon>Lophotrochozoa</taxon>
        <taxon>Annelida</taxon>
        <taxon>Polychaeta</taxon>
        <taxon>Sedentaria</taxon>
        <taxon>Canalipalpata</taxon>
        <taxon>Terebellida</taxon>
        <taxon>Terebelliformia</taxon>
        <taxon>Alvinellidae</taxon>
        <taxon>Paralvinella</taxon>
    </lineage>
</organism>
<keyword evidence="2" id="KW-0812">Transmembrane</keyword>
<reference evidence="4" key="1">
    <citation type="journal article" date="2023" name="Mol. Biol. Evol.">
        <title>Third-Generation Sequencing Reveals the Adaptive Role of the Epigenome in Three Deep-Sea Polychaetes.</title>
        <authorList>
            <person name="Perez M."/>
            <person name="Aroh O."/>
            <person name="Sun Y."/>
            <person name="Lan Y."/>
            <person name="Juniper S.K."/>
            <person name="Young C.R."/>
            <person name="Angers B."/>
            <person name="Qian P.Y."/>
        </authorList>
    </citation>
    <scope>NUCLEOTIDE SEQUENCE</scope>
    <source>
        <strain evidence="4">P08H-3</strain>
    </source>
</reference>